<proteinExistence type="predicted"/>
<evidence type="ECO:0000313" key="3">
    <source>
        <dbReference type="Proteomes" id="UP000189883"/>
    </source>
</evidence>
<dbReference type="EMBL" id="CP011859">
    <property type="protein sequence ID" value="AQY22472.1"/>
    <property type="molecule type" value="Genomic_DNA"/>
</dbReference>
<protein>
    <recommendedName>
        <fullName evidence="4">Lipoprotein</fullName>
    </recommendedName>
</protein>
<gene>
    <name evidence="2" type="ORF">AB406_1528</name>
</gene>
<evidence type="ECO:0000313" key="2">
    <source>
        <dbReference type="EMBL" id="AQY22472.1"/>
    </source>
</evidence>
<accession>A0A1S7DTK9</accession>
<organism evidence="2 3">
    <name type="scientific">Riemerella anatipestifer</name>
    <name type="common">Moraxella anatipestifer</name>
    <dbReference type="NCBI Taxonomy" id="34085"/>
    <lineage>
        <taxon>Bacteria</taxon>
        <taxon>Pseudomonadati</taxon>
        <taxon>Bacteroidota</taxon>
        <taxon>Flavobacteriia</taxon>
        <taxon>Flavobacteriales</taxon>
        <taxon>Weeksellaceae</taxon>
        <taxon>Riemerella</taxon>
    </lineage>
</organism>
<reference evidence="2 3" key="1">
    <citation type="submission" date="2015-06" db="EMBL/GenBank/DDBJ databases">
        <title>R. anatipestifer strain HXb2 is the most virulent strain so far, and the genome sequence would help us uncover the pathogenesis.</title>
        <authorList>
            <person name="Hu Q."/>
            <person name="Qi J."/>
            <person name="Bo H."/>
            <person name="Liu G."/>
            <person name="Tao M."/>
            <person name="Ding Y."/>
            <person name="Xue Y."/>
        </authorList>
    </citation>
    <scope>NUCLEOTIDE SEQUENCE [LARGE SCALE GENOMIC DNA]</scope>
    <source>
        <strain evidence="2 3">HXb2</strain>
    </source>
</reference>
<evidence type="ECO:0008006" key="4">
    <source>
        <dbReference type="Google" id="ProtNLM"/>
    </source>
</evidence>
<keyword evidence="1" id="KW-0812">Transmembrane</keyword>
<evidence type="ECO:0000256" key="1">
    <source>
        <dbReference type="SAM" id="Phobius"/>
    </source>
</evidence>
<keyword evidence="1" id="KW-1133">Transmembrane helix</keyword>
<sequence length="163" mass="18886">MKYCRYSTVIRNLMNKYYPFVLIFVIVFFIITSCAEKKEFNSLVYRSGGFGIENYHLILNHDRSFALKVEYNPLTADSTNVGTFKGKISPEQMEKIEKAVAKITKKGYDYNDPEFVLDAGNYEVIINIDKSIKVYNTNNATDEFYNDIITPLNQICERILTAR</sequence>
<keyword evidence="1" id="KW-0472">Membrane</keyword>
<name>A0A1S7DTK9_RIEAN</name>
<feature type="transmembrane region" description="Helical" evidence="1">
    <location>
        <begin position="17"/>
        <end position="35"/>
    </location>
</feature>
<dbReference type="Proteomes" id="UP000189883">
    <property type="component" value="Chromosome"/>
</dbReference>
<dbReference type="AlphaFoldDB" id="A0A1S7DTK9"/>
<dbReference type="PROSITE" id="PS51257">
    <property type="entry name" value="PROKAR_LIPOPROTEIN"/>
    <property type="match status" value="1"/>
</dbReference>
<dbReference type="RefSeq" id="WP_079207651.1">
    <property type="nucleotide sequence ID" value="NZ_CP186021.1"/>
</dbReference>